<proteinExistence type="predicted"/>
<gene>
    <name evidence="2" type="primary">FBN1</name>
</gene>
<dbReference type="GeneTree" id="ENSGT00950000183158"/>
<evidence type="ECO:0000256" key="1">
    <source>
        <dbReference type="SAM" id="MobiDB-lite"/>
    </source>
</evidence>
<feature type="compositionally biased region" description="Basic residues" evidence="1">
    <location>
        <begin position="58"/>
        <end position="77"/>
    </location>
</feature>
<protein>
    <submittedName>
        <fullName evidence="2">Fibrillin 1</fullName>
    </submittedName>
</protein>
<accession>A0A7N4PQV3</accession>
<evidence type="ECO:0000313" key="3">
    <source>
        <dbReference type="Proteomes" id="UP000007648"/>
    </source>
</evidence>
<sequence>GLHSPRAGGSCLRRERGGAWRGDGRRSGPGERAVRSEEPQQSCALRGAAAAAAPAPARHSRRRRRRQKRKRRRRRRREGGSPRLIGTMRRGGLLELALGFTVLLSSYTSHGAEGNSETGNVKETRASRAKRRGGGGHDALKGSHLPVSAGGLTQTCRMDLFM</sequence>
<organism evidence="2 3">
    <name type="scientific">Sarcophilus harrisii</name>
    <name type="common">Tasmanian devil</name>
    <name type="synonym">Sarcophilus laniarius</name>
    <dbReference type="NCBI Taxonomy" id="9305"/>
    <lineage>
        <taxon>Eukaryota</taxon>
        <taxon>Metazoa</taxon>
        <taxon>Chordata</taxon>
        <taxon>Craniata</taxon>
        <taxon>Vertebrata</taxon>
        <taxon>Euteleostomi</taxon>
        <taxon>Mammalia</taxon>
        <taxon>Metatheria</taxon>
        <taxon>Dasyuromorphia</taxon>
        <taxon>Dasyuridae</taxon>
        <taxon>Sarcophilus</taxon>
    </lineage>
</organism>
<feature type="compositionally biased region" description="Basic and acidic residues" evidence="1">
    <location>
        <begin position="12"/>
        <end position="38"/>
    </location>
</feature>
<feature type="compositionally biased region" description="Low complexity" evidence="1">
    <location>
        <begin position="44"/>
        <end position="57"/>
    </location>
</feature>
<feature type="compositionally biased region" description="Polar residues" evidence="1">
    <location>
        <begin position="110"/>
        <end position="119"/>
    </location>
</feature>
<dbReference type="Proteomes" id="UP000007648">
    <property type="component" value="Unassembled WGS sequence"/>
</dbReference>
<reference evidence="2 3" key="1">
    <citation type="journal article" date="2011" name="Proc. Natl. Acad. Sci. U.S.A.">
        <title>Genetic diversity and population structure of the endangered marsupial Sarcophilus harrisii (Tasmanian devil).</title>
        <authorList>
            <person name="Miller W."/>
            <person name="Hayes V.M."/>
            <person name="Ratan A."/>
            <person name="Petersen D.C."/>
            <person name="Wittekindt N.E."/>
            <person name="Miller J."/>
            <person name="Walenz B."/>
            <person name="Knight J."/>
            <person name="Qi J."/>
            <person name="Zhao F."/>
            <person name="Wang Q."/>
            <person name="Bedoya-Reina O.C."/>
            <person name="Katiyar N."/>
            <person name="Tomsho L.P."/>
            <person name="Kasson L.M."/>
            <person name="Hardie R.A."/>
            <person name="Woodbridge P."/>
            <person name="Tindall E.A."/>
            <person name="Bertelsen M.F."/>
            <person name="Dixon D."/>
            <person name="Pyecroft S."/>
            <person name="Helgen K.M."/>
            <person name="Lesk A.M."/>
            <person name="Pringle T.H."/>
            <person name="Patterson N."/>
            <person name="Zhang Y."/>
            <person name="Kreiss A."/>
            <person name="Woods G.M."/>
            <person name="Jones M.E."/>
            <person name="Schuster S.C."/>
        </authorList>
    </citation>
    <scope>NUCLEOTIDE SEQUENCE [LARGE SCALE GENOMIC DNA]</scope>
</reference>
<keyword evidence="3" id="KW-1185">Reference proteome</keyword>
<feature type="region of interest" description="Disordered" evidence="1">
    <location>
        <begin position="1"/>
        <end position="86"/>
    </location>
</feature>
<evidence type="ECO:0000313" key="2">
    <source>
        <dbReference type="Ensembl" id="ENSSHAP00000041131.1"/>
    </source>
</evidence>
<reference evidence="2" key="3">
    <citation type="submission" date="2025-09" db="UniProtKB">
        <authorList>
            <consortium name="Ensembl"/>
        </authorList>
    </citation>
    <scope>IDENTIFICATION</scope>
</reference>
<dbReference type="Ensembl" id="ENSSHAT00000038831.1">
    <property type="protein sequence ID" value="ENSSHAP00000041131.1"/>
    <property type="gene ID" value="ENSSHAG00000013755.2"/>
</dbReference>
<dbReference type="AlphaFoldDB" id="A0A7N4PQV3"/>
<reference evidence="2" key="2">
    <citation type="submission" date="2025-08" db="UniProtKB">
        <authorList>
            <consortium name="Ensembl"/>
        </authorList>
    </citation>
    <scope>IDENTIFICATION</scope>
</reference>
<feature type="region of interest" description="Disordered" evidence="1">
    <location>
        <begin position="110"/>
        <end position="146"/>
    </location>
</feature>
<name>A0A7N4PQV3_SARHA</name>